<gene>
    <name evidence="1" type="ORF">A9404_12365</name>
</gene>
<name>A0A191ZJN8_9GAMM</name>
<dbReference type="AlphaFoldDB" id="A0A191ZJN8"/>
<protein>
    <submittedName>
        <fullName evidence="1">Uncharacterized protein</fullName>
    </submittedName>
</protein>
<reference evidence="1 2" key="1">
    <citation type="submission" date="2016-06" db="EMBL/GenBank/DDBJ databases">
        <title>Insight into the functional genes involving in sulfur oxidation in Pearl River water.</title>
        <authorList>
            <person name="Luo J."/>
            <person name="Tan X."/>
            <person name="Lin W."/>
        </authorList>
    </citation>
    <scope>NUCLEOTIDE SEQUENCE [LARGE SCALE GENOMIC DNA]</scope>
    <source>
        <strain evidence="1 2">LS2</strain>
    </source>
</reference>
<dbReference type="EMBL" id="CP016027">
    <property type="protein sequence ID" value="ANJ68062.1"/>
    <property type="molecule type" value="Genomic_DNA"/>
</dbReference>
<proteinExistence type="predicted"/>
<dbReference type="Proteomes" id="UP000078596">
    <property type="component" value="Chromosome"/>
</dbReference>
<evidence type="ECO:0000313" key="2">
    <source>
        <dbReference type="Proteomes" id="UP000078596"/>
    </source>
</evidence>
<keyword evidence="2" id="KW-1185">Reference proteome</keyword>
<organism evidence="1 2">
    <name type="scientific">Halothiobacillus diazotrophicus</name>
    <dbReference type="NCBI Taxonomy" id="1860122"/>
    <lineage>
        <taxon>Bacteria</taxon>
        <taxon>Pseudomonadati</taxon>
        <taxon>Pseudomonadota</taxon>
        <taxon>Gammaproteobacteria</taxon>
        <taxon>Chromatiales</taxon>
        <taxon>Halothiobacillaceae</taxon>
        <taxon>Halothiobacillus</taxon>
    </lineage>
</organism>
<evidence type="ECO:0000313" key="1">
    <source>
        <dbReference type="EMBL" id="ANJ68062.1"/>
    </source>
</evidence>
<sequence length="235" mass="26500">MAGNAVAGWYRVTNYVGQIGAASVHLSIQRYDFGPGTTVEGSYYYDKHLSPIPIYGLENDDKSLTLCEVHTPEEYEKAIVHGFKNGAYAIGCPLHLTPTDDGAVGEWRDSRHSYSISLKRVGSLDTTKEVQVVGVVEIPFWGQTERHAFIGSYQASSPEVRVQVVSKNTGMVVQTLDINPDCGFGHYMTPIYMNLERSHFHPEEVYLNCWSPHYGQSAYYSFDRKTGKFKWSRNR</sequence>
<dbReference type="KEGG" id="haz:A9404_12365"/>
<accession>A0A191ZJN8</accession>